<sequence>MKKLKIDQIKSGVLIGKPVFVTIQIKHEGEDAEFDTHIKPFSYETAVANLRAMGEKKEALAGILASCICNEKGEATFTEDEIRKHFNQSLVDAIWAKVVEINVLGKTSNSAQTTNSSVKSPSLQDEQSKKRSNSQSKK</sequence>
<evidence type="ECO:0000256" key="1">
    <source>
        <dbReference type="SAM" id="MobiDB-lite"/>
    </source>
</evidence>
<reference evidence="2 3" key="1">
    <citation type="journal article" date="2016" name="Sci. Rep.">
        <title>Genomic and phenotypic characterization of the species Acinetobacter venetianus.</title>
        <authorList>
            <person name="Fondi M."/>
            <person name="Maida I."/>
            <person name="Perrin E."/>
            <person name="Orlandini V."/>
            <person name="La Torre L."/>
            <person name="Bosi E."/>
            <person name="Negroni A."/>
            <person name="Zanaroli G."/>
            <person name="Fava F."/>
            <person name="Decorosi F."/>
            <person name="Giovannetti L."/>
            <person name="Viti C."/>
            <person name="Vaneechoutte M."/>
            <person name="Dijkshoorn L."/>
            <person name="Fani R."/>
        </authorList>
    </citation>
    <scope>NUCLEOTIDE SEQUENCE [LARGE SCALE GENOMIC DNA]</scope>
    <source>
        <strain evidence="2 3">LUH5627</strain>
    </source>
</reference>
<evidence type="ECO:0008006" key="4">
    <source>
        <dbReference type="Google" id="ProtNLM"/>
    </source>
</evidence>
<dbReference type="InterPro" id="IPR024410">
    <property type="entry name" value="Phage_TAC_12"/>
</dbReference>
<dbReference type="Pfam" id="PF16459">
    <property type="entry name" value="Phage_TAC_13"/>
    <property type="match status" value="1"/>
</dbReference>
<accession>A0A150HLH1</accession>
<evidence type="ECO:0000313" key="3">
    <source>
        <dbReference type="Proteomes" id="UP000075680"/>
    </source>
</evidence>
<feature type="compositionally biased region" description="Polar residues" evidence="1">
    <location>
        <begin position="109"/>
        <end position="125"/>
    </location>
</feature>
<organism evidence="2 3">
    <name type="scientific">Acinetobacter venetianus</name>
    <dbReference type="NCBI Taxonomy" id="52133"/>
    <lineage>
        <taxon>Bacteria</taxon>
        <taxon>Pseudomonadati</taxon>
        <taxon>Pseudomonadota</taxon>
        <taxon>Gammaproteobacteria</taxon>
        <taxon>Moraxellales</taxon>
        <taxon>Moraxellaceae</taxon>
        <taxon>Acinetobacter</taxon>
    </lineage>
</organism>
<dbReference type="EMBL" id="JRUE01000212">
    <property type="protein sequence ID" value="KXZ65962.1"/>
    <property type="molecule type" value="Genomic_DNA"/>
</dbReference>
<dbReference type="PATRIC" id="fig|52133.18.peg.2764"/>
<name>A0A150HLH1_9GAMM</name>
<evidence type="ECO:0000313" key="2">
    <source>
        <dbReference type="EMBL" id="KXZ65962.1"/>
    </source>
</evidence>
<proteinExistence type="predicted"/>
<comment type="caution">
    <text evidence="2">The sequence shown here is derived from an EMBL/GenBank/DDBJ whole genome shotgun (WGS) entry which is preliminary data.</text>
</comment>
<dbReference type="AlphaFoldDB" id="A0A150HLH1"/>
<dbReference type="Proteomes" id="UP000075680">
    <property type="component" value="Unassembled WGS sequence"/>
</dbReference>
<protein>
    <recommendedName>
        <fullName evidence="4">Phage tail assembly chaperone</fullName>
    </recommendedName>
</protein>
<feature type="region of interest" description="Disordered" evidence="1">
    <location>
        <begin position="109"/>
        <end position="138"/>
    </location>
</feature>
<gene>
    <name evidence="2" type="ORF">AVENLUH5627_02692</name>
</gene>
<dbReference type="RefSeq" id="WP_061519376.1">
    <property type="nucleotide sequence ID" value="NZ_JRUE01000212.1"/>
</dbReference>